<proteinExistence type="predicted"/>
<gene>
    <name evidence="2" type="ORF">DBRI00130_LOCUS30000</name>
</gene>
<name>A0A7S4S646_9STRA</name>
<dbReference type="EMBL" id="HBNS01038454">
    <property type="protein sequence ID" value="CAE4635882.1"/>
    <property type="molecule type" value="Transcribed_RNA"/>
</dbReference>
<sequence>MVRISRQRDRERRHLNTKTRSVILFLLLGIVCWSFVNYRDTGIDVDYFEELQEKSIRDKSSSSESHSQDVPVLKDQGKSTDAALSALSLGGVEDQEDHAASSASASTDAKSPKWDSAKSVVIGLAAGYGVHVYQQFVGSLRATGYNGHIILGIASDPPSDVTDYLQKQNVITHPVEIGTCTYFNYTTVDGIPSTDQVCSTDYPDYKIQWGRFPMARDWLLQCEECTDGVMLTDTRDAYFQSDPFEYIEEPHPIMVFEEMFPNITTNHWLTNTPVEYCRETTILANESLPMLCSGSTMGSREGILEYIDVMVKEFDYWKERENCRSDMVGDDQAIHNYVFYNKQLKGAVAIPHRTGAIHVVGFMADIIFRNVIRKRVKMGLSEDKFEAEEYVNSHGYKMSLGEPSEEDRWRDWMVHQNLGLGEDGFMDRETGFILNLDGKPSPQVHQYDRFGLHFQSNFVERMVQDILDKEK</sequence>
<feature type="transmembrane region" description="Helical" evidence="1">
    <location>
        <begin position="21"/>
        <end position="38"/>
    </location>
</feature>
<keyword evidence="1" id="KW-0472">Membrane</keyword>
<evidence type="ECO:0000256" key="1">
    <source>
        <dbReference type="SAM" id="Phobius"/>
    </source>
</evidence>
<evidence type="ECO:0000313" key="2">
    <source>
        <dbReference type="EMBL" id="CAE4635882.1"/>
    </source>
</evidence>
<protein>
    <submittedName>
        <fullName evidence="2">Uncharacterized protein</fullName>
    </submittedName>
</protein>
<dbReference type="AlphaFoldDB" id="A0A7S4S646"/>
<keyword evidence="1" id="KW-1133">Transmembrane helix</keyword>
<accession>A0A7S4S646</accession>
<organism evidence="2">
    <name type="scientific">Ditylum brightwellii</name>
    <dbReference type="NCBI Taxonomy" id="49249"/>
    <lineage>
        <taxon>Eukaryota</taxon>
        <taxon>Sar</taxon>
        <taxon>Stramenopiles</taxon>
        <taxon>Ochrophyta</taxon>
        <taxon>Bacillariophyta</taxon>
        <taxon>Mediophyceae</taxon>
        <taxon>Lithodesmiophycidae</taxon>
        <taxon>Lithodesmiales</taxon>
        <taxon>Lithodesmiaceae</taxon>
        <taxon>Ditylum</taxon>
    </lineage>
</organism>
<keyword evidence="1" id="KW-0812">Transmembrane</keyword>
<reference evidence="2" key="1">
    <citation type="submission" date="2021-01" db="EMBL/GenBank/DDBJ databases">
        <authorList>
            <person name="Corre E."/>
            <person name="Pelletier E."/>
            <person name="Niang G."/>
            <person name="Scheremetjew M."/>
            <person name="Finn R."/>
            <person name="Kale V."/>
            <person name="Holt S."/>
            <person name="Cochrane G."/>
            <person name="Meng A."/>
            <person name="Brown T."/>
            <person name="Cohen L."/>
        </authorList>
    </citation>
    <scope>NUCLEOTIDE SEQUENCE</scope>
    <source>
        <strain evidence="2">GSO104</strain>
    </source>
</reference>